<dbReference type="EMBL" id="UINC01026229">
    <property type="protein sequence ID" value="SVB03301.1"/>
    <property type="molecule type" value="Genomic_DNA"/>
</dbReference>
<dbReference type="InterPro" id="IPR009003">
    <property type="entry name" value="Peptidase_S1_PA"/>
</dbReference>
<dbReference type="PRINTS" id="PR00834">
    <property type="entry name" value="PROTEASES2C"/>
</dbReference>
<dbReference type="Gene3D" id="2.40.10.120">
    <property type="match status" value="1"/>
</dbReference>
<dbReference type="InterPro" id="IPR001940">
    <property type="entry name" value="Peptidase_S1C"/>
</dbReference>
<dbReference type="SUPFAM" id="SSF50494">
    <property type="entry name" value="Trypsin-like serine proteases"/>
    <property type="match status" value="1"/>
</dbReference>
<dbReference type="GO" id="GO:0006515">
    <property type="term" value="P:protein quality control for misfolded or incompletely synthesized proteins"/>
    <property type="evidence" value="ECO:0007669"/>
    <property type="project" value="TreeGrafter"/>
</dbReference>
<feature type="non-terminal residue" evidence="1">
    <location>
        <position position="178"/>
    </location>
</feature>
<organism evidence="1">
    <name type="scientific">marine metagenome</name>
    <dbReference type="NCBI Taxonomy" id="408172"/>
    <lineage>
        <taxon>unclassified sequences</taxon>
        <taxon>metagenomes</taxon>
        <taxon>ecological metagenomes</taxon>
    </lineage>
</organism>
<evidence type="ECO:0008006" key="2">
    <source>
        <dbReference type="Google" id="ProtNLM"/>
    </source>
</evidence>
<accession>A0A382APS4</accession>
<dbReference type="AlphaFoldDB" id="A0A382APS4"/>
<name>A0A382APS4_9ZZZZ</name>
<gene>
    <name evidence="1" type="ORF">METZ01_LOCUS156155</name>
</gene>
<dbReference type="Pfam" id="PF13365">
    <property type="entry name" value="Trypsin_2"/>
    <property type="match status" value="1"/>
</dbReference>
<sequence length="178" mass="19273">MTNRNALKNIVGVMILLFSVWLTQTSFAQANLPLQVDNMPLPSLAPIIEKISPAVVNISVSGSVNVSNPLTQDPFFRRFFPPEGEQRNFQSAGSGVIVDAEAGYILTNHHVVENADDITVITEDERSLEARVVGSDPGSDIAVLQVDQEGLTEIAWADSGTLRVGDFVLAIGNPFRLQ</sequence>
<dbReference type="GO" id="GO:0042597">
    <property type="term" value="C:periplasmic space"/>
    <property type="evidence" value="ECO:0007669"/>
    <property type="project" value="TreeGrafter"/>
</dbReference>
<reference evidence="1" key="1">
    <citation type="submission" date="2018-05" db="EMBL/GenBank/DDBJ databases">
        <authorList>
            <person name="Lanie J.A."/>
            <person name="Ng W.-L."/>
            <person name="Kazmierczak K.M."/>
            <person name="Andrzejewski T.M."/>
            <person name="Davidsen T.M."/>
            <person name="Wayne K.J."/>
            <person name="Tettelin H."/>
            <person name="Glass J.I."/>
            <person name="Rusch D."/>
            <person name="Podicherti R."/>
            <person name="Tsui H.-C.T."/>
            <person name="Winkler M.E."/>
        </authorList>
    </citation>
    <scope>NUCLEOTIDE SEQUENCE</scope>
</reference>
<protein>
    <recommendedName>
        <fullName evidence="2">PDZ domain-containing protein</fullName>
    </recommendedName>
</protein>
<dbReference type="PANTHER" id="PTHR22939">
    <property type="entry name" value="SERINE PROTEASE FAMILY S1C HTRA-RELATED"/>
    <property type="match status" value="1"/>
</dbReference>
<proteinExistence type="predicted"/>
<dbReference type="PANTHER" id="PTHR22939:SF129">
    <property type="entry name" value="SERINE PROTEASE HTRA2, MITOCHONDRIAL"/>
    <property type="match status" value="1"/>
</dbReference>
<evidence type="ECO:0000313" key="1">
    <source>
        <dbReference type="EMBL" id="SVB03301.1"/>
    </source>
</evidence>
<dbReference type="GO" id="GO:0004252">
    <property type="term" value="F:serine-type endopeptidase activity"/>
    <property type="evidence" value="ECO:0007669"/>
    <property type="project" value="InterPro"/>
</dbReference>